<sequence length="329" mass="36420">MTTFVLTGADPLVLVHHLAFYGLADILAEDGIGDLRLHWNADRPVLTGTRLDDNRVDQAIRTHLANRRTWVNREYGDKRGLMSPRLSTLKDRQAWEQLQDARHDVLDKLTSAQAWSDLRYLAALGEPCYWSTYRGDPRQDDGASRYEMQPRNRGSEFVGNRLRPLAARLPTRTPGQLAAGVAGEIVHDELGGKPDSVTATGLTTPGPIDNALVWCALWGIGQLPAAPRVNTAAHTSGHLRHGRREWFVAPVWDGPWRPARLRSILASAALRDAAIPDPPNDLTAAAAKAWLRDRGVRGVARFPIHRFGSDNAPERRALRADPIPITRPA</sequence>
<gene>
    <name evidence="1" type="ORF">JT362_31025</name>
</gene>
<evidence type="ECO:0000313" key="1">
    <source>
        <dbReference type="EMBL" id="MCT2587562.1"/>
    </source>
</evidence>
<reference evidence="1 2" key="1">
    <citation type="submission" date="2021-02" db="EMBL/GenBank/DDBJ databases">
        <title>Actinophytocola xerophila sp. nov., isolated from soil of cotton cropping field.</title>
        <authorList>
            <person name="Huang R."/>
            <person name="Chen X."/>
            <person name="Ge X."/>
            <person name="Liu W."/>
        </authorList>
    </citation>
    <scope>NUCLEOTIDE SEQUENCE [LARGE SCALE GENOMIC DNA]</scope>
    <source>
        <strain evidence="1 2">S1-96</strain>
    </source>
</reference>
<dbReference type="RefSeq" id="WP_260195464.1">
    <property type="nucleotide sequence ID" value="NZ_JAFFZE010000026.1"/>
</dbReference>
<organism evidence="1 2">
    <name type="scientific">Actinophytocola gossypii</name>
    <dbReference type="NCBI Taxonomy" id="2812003"/>
    <lineage>
        <taxon>Bacteria</taxon>
        <taxon>Bacillati</taxon>
        <taxon>Actinomycetota</taxon>
        <taxon>Actinomycetes</taxon>
        <taxon>Pseudonocardiales</taxon>
        <taxon>Pseudonocardiaceae</taxon>
    </lineage>
</organism>
<protein>
    <recommendedName>
        <fullName evidence="3">CRISPR-associated protein</fullName>
    </recommendedName>
</protein>
<accession>A0ABT2JI63</accession>
<name>A0ABT2JI63_9PSEU</name>
<keyword evidence="2" id="KW-1185">Reference proteome</keyword>
<dbReference type="Proteomes" id="UP001156441">
    <property type="component" value="Unassembled WGS sequence"/>
</dbReference>
<proteinExistence type="predicted"/>
<evidence type="ECO:0008006" key="3">
    <source>
        <dbReference type="Google" id="ProtNLM"/>
    </source>
</evidence>
<dbReference type="EMBL" id="JAFFZE010000026">
    <property type="protein sequence ID" value="MCT2587562.1"/>
    <property type="molecule type" value="Genomic_DNA"/>
</dbReference>
<comment type="caution">
    <text evidence="1">The sequence shown here is derived from an EMBL/GenBank/DDBJ whole genome shotgun (WGS) entry which is preliminary data.</text>
</comment>
<evidence type="ECO:0000313" key="2">
    <source>
        <dbReference type="Proteomes" id="UP001156441"/>
    </source>
</evidence>